<dbReference type="Pfam" id="PF00849">
    <property type="entry name" value="PseudoU_synth_2"/>
    <property type="match status" value="1"/>
</dbReference>
<comment type="function">
    <text evidence="5">Responsible for synthesis of pseudouridine from uracil.</text>
</comment>
<evidence type="ECO:0000256" key="4">
    <source>
        <dbReference type="PROSITE-ProRule" id="PRU00182"/>
    </source>
</evidence>
<evidence type="ECO:0000256" key="5">
    <source>
        <dbReference type="RuleBase" id="RU362028"/>
    </source>
</evidence>
<organism evidence="8 9">
    <name type="scientific">Azospirillum rugosum</name>
    <dbReference type="NCBI Taxonomy" id="416170"/>
    <lineage>
        <taxon>Bacteria</taxon>
        <taxon>Pseudomonadati</taxon>
        <taxon>Pseudomonadota</taxon>
        <taxon>Alphaproteobacteria</taxon>
        <taxon>Rhodospirillales</taxon>
        <taxon>Azospirillaceae</taxon>
        <taxon>Azospirillum</taxon>
    </lineage>
</organism>
<accession>A0ABS4SWN6</accession>
<dbReference type="SUPFAM" id="SSF55120">
    <property type="entry name" value="Pseudouridine synthase"/>
    <property type="match status" value="1"/>
</dbReference>
<dbReference type="InterPro" id="IPR006145">
    <property type="entry name" value="PsdUridine_synth_RsuA/RluA"/>
</dbReference>
<proteinExistence type="inferred from homology"/>
<evidence type="ECO:0000313" key="9">
    <source>
        <dbReference type="Proteomes" id="UP000781958"/>
    </source>
</evidence>
<dbReference type="InterPro" id="IPR036986">
    <property type="entry name" value="S4_RNA-bd_sf"/>
</dbReference>
<dbReference type="EMBL" id="JAGINP010000037">
    <property type="protein sequence ID" value="MBP2296961.1"/>
    <property type="molecule type" value="Genomic_DNA"/>
</dbReference>
<name>A0ABS4SWN6_9PROT</name>
<comment type="caution">
    <text evidence="8">The sequence shown here is derived from an EMBL/GenBank/DDBJ whole genome shotgun (WGS) entry which is preliminary data.</text>
</comment>
<protein>
    <recommendedName>
        <fullName evidence="5">Pseudouridine synthase</fullName>
        <ecNumber evidence="5">5.4.99.-</ecNumber>
    </recommendedName>
</protein>
<dbReference type="CDD" id="cd02869">
    <property type="entry name" value="PseudoU_synth_RluA_like"/>
    <property type="match status" value="1"/>
</dbReference>
<dbReference type="GO" id="GO:0160141">
    <property type="term" value="F:23S rRNA pseudouridine(955/2504/2580) synthase activity"/>
    <property type="evidence" value="ECO:0007669"/>
    <property type="project" value="UniProtKB-EC"/>
</dbReference>
<gene>
    <name evidence="8" type="ORF">J2851_006780</name>
</gene>
<evidence type="ECO:0000313" key="8">
    <source>
        <dbReference type="EMBL" id="MBP2296961.1"/>
    </source>
</evidence>
<comment type="catalytic activity">
    <reaction evidence="3">
        <text>uridine(1911/1915/1917) in 23S rRNA = pseudouridine(1911/1915/1917) in 23S rRNA</text>
        <dbReference type="Rhea" id="RHEA:42524"/>
        <dbReference type="Rhea" id="RHEA-COMP:10097"/>
        <dbReference type="Rhea" id="RHEA-COMP:10098"/>
        <dbReference type="ChEBI" id="CHEBI:65314"/>
        <dbReference type="ChEBI" id="CHEBI:65315"/>
        <dbReference type="EC" id="5.4.99.23"/>
    </reaction>
</comment>
<dbReference type="NCBIfam" id="TIGR00005">
    <property type="entry name" value="rluA_subfam"/>
    <property type="match status" value="1"/>
</dbReference>
<feature type="compositionally biased region" description="Polar residues" evidence="6">
    <location>
        <begin position="1"/>
        <end position="13"/>
    </location>
</feature>
<dbReference type="InterPro" id="IPR006224">
    <property type="entry name" value="PsdUridine_synth_RluA-like_CS"/>
</dbReference>
<comment type="similarity">
    <text evidence="1 5">Belongs to the pseudouridine synthase RluA family.</text>
</comment>
<dbReference type="SUPFAM" id="SSF55174">
    <property type="entry name" value="Alpha-L RNA-binding motif"/>
    <property type="match status" value="1"/>
</dbReference>
<sequence length="353" mass="38393">MSETKAPAQNSAQKADPQKAGNVETRTVTADEADIRLDRWFKRHFPDVGHGYLQKLLRTGQIRVDGKRAETSTRLGAGQAIRIPPLADWAKPEGAPAQPAAKKPAMSEKDIAALRALVLFKDGDVIALNKPAGLAVQGGTNTAKHLDAMLDALRFDANERPKLVHRLDKDTSGVLLLARNTFAASKLTELFRGRDVRKIYWGATVGVPKPYQGKIDLALAKEGGPHGERVAGDDDDGKRAITYYTVLENAGKQAAFVAMWPRTGRTHQLRVHMNAIGTPILGDGKYAGQGAFLAGAEVPKKLHLHARRLILPHPRGGNRVIDVTAPLPDHMATTWKYLGFSPNLKGDPFEDVD</sequence>
<dbReference type="PANTHER" id="PTHR21600:SF44">
    <property type="entry name" value="RIBOSOMAL LARGE SUBUNIT PSEUDOURIDINE SYNTHASE D"/>
    <property type="match status" value="1"/>
</dbReference>
<dbReference type="PROSITE" id="PS50889">
    <property type="entry name" value="S4"/>
    <property type="match status" value="1"/>
</dbReference>
<evidence type="ECO:0000256" key="3">
    <source>
        <dbReference type="ARBA" id="ARBA00036882"/>
    </source>
</evidence>
<dbReference type="EC" id="5.4.99.-" evidence="5"/>
<evidence type="ECO:0000259" key="7">
    <source>
        <dbReference type="Pfam" id="PF00849"/>
    </source>
</evidence>
<evidence type="ECO:0000256" key="6">
    <source>
        <dbReference type="SAM" id="MobiDB-lite"/>
    </source>
</evidence>
<dbReference type="RefSeq" id="WP_211114517.1">
    <property type="nucleotide sequence ID" value="NZ_JAGINP010000037.1"/>
</dbReference>
<comment type="catalytic activity">
    <reaction evidence="5">
        <text>a uridine in RNA = a pseudouridine in RNA</text>
        <dbReference type="Rhea" id="RHEA:48348"/>
        <dbReference type="Rhea" id="RHEA-COMP:12068"/>
        <dbReference type="Rhea" id="RHEA-COMP:12069"/>
        <dbReference type="ChEBI" id="CHEBI:65314"/>
        <dbReference type="ChEBI" id="CHEBI:65315"/>
    </reaction>
</comment>
<dbReference type="Gene3D" id="3.30.2350.10">
    <property type="entry name" value="Pseudouridine synthase"/>
    <property type="match status" value="1"/>
</dbReference>
<dbReference type="Gene3D" id="3.10.290.10">
    <property type="entry name" value="RNA-binding S4 domain"/>
    <property type="match status" value="1"/>
</dbReference>
<dbReference type="Proteomes" id="UP000781958">
    <property type="component" value="Unassembled WGS sequence"/>
</dbReference>
<reference evidence="8 9" key="1">
    <citation type="submission" date="2021-03" db="EMBL/GenBank/DDBJ databases">
        <title>Genomic Encyclopedia of Type Strains, Phase III (KMG-III): the genomes of soil and plant-associated and newly described type strains.</title>
        <authorList>
            <person name="Whitman W."/>
        </authorList>
    </citation>
    <scope>NUCLEOTIDE SEQUENCE [LARGE SCALE GENOMIC DNA]</scope>
    <source>
        <strain evidence="8 9">IMMIB AFH-6</strain>
    </source>
</reference>
<dbReference type="InterPro" id="IPR006225">
    <property type="entry name" value="PsdUridine_synth_RluC/D"/>
</dbReference>
<evidence type="ECO:0000256" key="1">
    <source>
        <dbReference type="ARBA" id="ARBA00010876"/>
    </source>
</evidence>
<evidence type="ECO:0000256" key="2">
    <source>
        <dbReference type="ARBA" id="ARBA00023235"/>
    </source>
</evidence>
<dbReference type="InterPro" id="IPR020103">
    <property type="entry name" value="PsdUridine_synth_cat_dom_sf"/>
</dbReference>
<keyword evidence="4" id="KW-0694">RNA-binding</keyword>
<dbReference type="PANTHER" id="PTHR21600">
    <property type="entry name" value="MITOCHONDRIAL RNA PSEUDOURIDINE SYNTHASE"/>
    <property type="match status" value="1"/>
</dbReference>
<keyword evidence="2 5" id="KW-0413">Isomerase</keyword>
<dbReference type="PROSITE" id="PS01129">
    <property type="entry name" value="PSI_RLU"/>
    <property type="match status" value="1"/>
</dbReference>
<dbReference type="InterPro" id="IPR050188">
    <property type="entry name" value="RluA_PseudoU_synthase"/>
</dbReference>
<feature type="region of interest" description="Disordered" evidence="6">
    <location>
        <begin position="1"/>
        <end position="27"/>
    </location>
</feature>
<feature type="domain" description="Pseudouridine synthase RsuA/RluA-like" evidence="7">
    <location>
        <begin position="124"/>
        <end position="275"/>
    </location>
</feature>
<keyword evidence="9" id="KW-1185">Reference proteome</keyword>